<sequence>MTTLPAWSQRYLDGQNVGRAEAMMAYAQYYCVDGSADTDPEIEERIEMHRAPLVGYASRTGTKRNLAALRAAGWRLLVSATACLRTEGTRYAMDNGAWAAYKQDKPFDKDAFMRAIDKLGESADWIVVPDIVTGGLRSLDYSLSWLEKLKGLPTPLLLAVQDGMEPNDIRDLLSPATGIFIGRPTEWKEETANQWGRLARRRNCYLHVGRVNSQRRIAICNAAGANSFDCTSASRFSESLQRLAPAVLQDDLFAASRSWEDV</sequence>
<organism evidence="1 2">
    <name type="scientific">Noviherbaspirillum album</name>
    <dbReference type="NCBI Taxonomy" id="3080276"/>
    <lineage>
        <taxon>Bacteria</taxon>
        <taxon>Pseudomonadati</taxon>
        <taxon>Pseudomonadota</taxon>
        <taxon>Betaproteobacteria</taxon>
        <taxon>Burkholderiales</taxon>
        <taxon>Oxalobacteraceae</taxon>
        <taxon>Noviherbaspirillum</taxon>
    </lineage>
</organism>
<gene>
    <name evidence="1" type="ORF">RY831_03860</name>
</gene>
<protein>
    <submittedName>
        <fullName evidence="1">Uncharacterized protein</fullName>
    </submittedName>
</protein>
<dbReference type="RefSeq" id="WP_326505021.1">
    <property type="nucleotide sequence ID" value="NZ_JAWIIV010000002.1"/>
</dbReference>
<dbReference type="Proteomes" id="UP001352263">
    <property type="component" value="Unassembled WGS sequence"/>
</dbReference>
<keyword evidence="2" id="KW-1185">Reference proteome</keyword>
<name>A0ABU6J4G9_9BURK</name>
<evidence type="ECO:0000313" key="2">
    <source>
        <dbReference type="Proteomes" id="UP001352263"/>
    </source>
</evidence>
<comment type="caution">
    <text evidence="1">The sequence shown here is derived from an EMBL/GenBank/DDBJ whole genome shotgun (WGS) entry which is preliminary data.</text>
</comment>
<dbReference type="EMBL" id="JAWIIV010000002">
    <property type="protein sequence ID" value="MEC4718270.1"/>
    <property type="molecule type" value="Genomic_DNA"/>
</dbReference>
<accession>A0ABU6J4G9</accession>
<proteinExistence type="predicted"/>
<evidence type="ECO:0000313" key="1">
    <source>
        <dbReference type="EMBL" id="MEC4718270.1"/>
    </source>
</evidence>
<reference evidence="1 2" key="1">
    <citation type="submission" date="2023-10" db="EMBL/GenBank/DDBJ databases">
        <title>Noviherbaspirillum sp. CPCC 100848 genome assembly.</title>
        <authorList>
            <person name="Li X.Y."/>
            <person name="Fang X.M."/>
        </authorList>
    </citation>
    <scope>NUCLEOTIDE SEQUENCE [LARGE SCALE GENOMIC DNA]</scope>
    <source>
        <strain evidence="1 2">CPCC 100848</strain>
    </source>
</reference>